<evidence type="ECO:0000313" key="4">
    <source>
        <dbReference type="Proteomes" id="UP001256547"/>
    </source>
</evidence>
<dbReference type="Proteomes" id="UP001245561">
    <property type="component" value="Unassembled WGS sequence"/>
</dbReference>
<dbReference type="Proteomes" id="UP001256547">
    <property type="component" value="Unassembled WGS sequence"/>
</dbReference>
<name>A0AAW8TGA6_9ENTE</name>
<dbReference type="AlphaFoldDB" id="A0AAW8TGA6"/>
<evidence type="ECO:0000313" key="1">
    <source>
        <dbReference type="EMBL" id="MDT2596723.1"/>
    </source>
</evidence>
<accession>A0AAW8TGA6</accession>
<evidence type="ECO:0000313" key="3">
    <source>
        <dbReference type="Proteomes" id="UP001245561"/>
    </source>
</evidence>
<protein>
    <submittedName>
        <fullName evidence="2">Uncharacterized protein</fullName>
    </submittedName>
</protein>
<dbReference type="EMBL" id="JARPYT010000003">
    <property type="protein sequence ID" value="MDT2636607.1"/>
    <property type="molecule type" value="Genomic_DNA"/>
</dbReference>
<sequence length="93" mass="10473">MNLVTKTIANTGANGNLVKKAKIGYRKSVPTKNYVKKKAVGSGSSEIFDAEQKTKESFRSDEVVVRNNHSKKKGKAKIFFVEPEYKRRLKKTP</sequence>
<keyword evidence="4" id="KW-1185">Reference proteome</keyword>
<organism evidence="2 3">
    <name type="scientific">Enterococcus dongliensis</name>
    <dbReference type="NCBI Taxonomy" id="2559925"/>
    <lineage>
        <taxon>Bacteria</taxon>
        <taxon>Bacillati</taxon>
        <taxon>Bacillota</taxon>
        <taxon>Bacilli</taxon>
        <taxon>Lactobacillales</taxon>
        <taxon>Enterococcaceae</taxon>
        <taxon>Enterococcus</taxon>
    </lineage>
</organism>
<comment type="caution">
    <text evidence="2">The sequence shown here is derived from an EMBL/GenBank/DDBJ whole genome shotgun (WGS) entry which is preliminary data.</text>
</comment>
<proteinExistence type="predicted"/>
<evidence type="ECO:0000313" key="2">
    <source>
        <dbReference type="EMBL" id="MDT2636607.1"/>
    </source>
</evidence>
<reference evidence="2 4" key="1">
    <citation type="submission" date="2023-03" db="EMBL/GenBank/DDBJ databases">
        <authorList>
            <person name="Shen W."/>
            <person name="Cai J."/>
        </authorList>
    </citation>
    <scope>NUCLEOTIDE SEQUENCE</scope>
    <source>
        <strain evidence="2">P55-2</strain>
        <strain evidence="1 4">P72-2</strain>
    </source>
</reference>
<dbReference type="EMBL" id="JARPYR010000011">
    <property type="protein sequence ID" value="MDT2596723.1"/>
    <property type="molecule type" value="Genomic_DNA"/>
</dbReference>
<gene>
    <name evidence="2" type="ORF">P7D36_03635</name>
    <name evidence="1" type="ORF">P7D39_06880</name>
</gene>